<comment type="caution">
    <text evidence="6">The sequence shown here is derived from an EMBL/GenBank/DDBJ whole genome shotgun (WGS) entry which is preliminary data.</text>
</comment>
<dbReference type="Pfam" id="PF25597">
    <property type="entry name" value="SH3_retrovirus"/>
    <property type="match status" value="1"/>
</dbReference>
<evidence type="ECO:0000259" key="4">
    <source>
        <dbReference type="PROSITE" id="PS50158"/>
    </source>
</evidence>
<name>A0A5N6NAJ6_9ASTR</name>
<feature type="domain" description="Integrase catalytic" evidence="5">
    <location>
        <begin position="507"/>
        <end position="673"/>
    </location>
</feature>
<dbReference type="InterPro" id="IPR036397">
    <property type="entry name" value="RNaseH_sf"/>
</dbReference>
<dbReference type="PROSITE" id="PS50158">
    <property type="entry name" value="ZF_CCHC"/>
    <property type="match status" value="1"/>
</dbReference>
<dbReference type="AlphaFoldDB" id="A0A5N6NAJ6"/>
<dbReference type="Pfam" id="PF22936">
    <property type="entry name" value="Pol_BBD"/>
    <property type="match status" value="1"/>
</dbReference>
<dbReference type="GO" id="GO:0006508">
    <property type="term" value="P:proteolysis"/>
    <property type="evidence" value="ECO:0007669"/>
    <property type="project" value="UniProtKB-KW"/>
</dbReference>
<dbReference type="SUPFAM" id="SSF57756">
    <property type="entry name" value="Retrovirus zinc finger-like domains"/>
    <property type="match status" value="1"/>
</dbReference>
<dbReference type="Gene3D" id="3.30.420.10">
    <property type="entry name" value="Ribonuclease H-like superfamily/Ribonuclease H"/>
    <property type="match status" value="1"/>
</dbReference>
<dbReference type="PROSITE" id="PS50994">
    <property type="entry name" value="INTEGRASE"/>
    <property type="match status" value="1"/>
</dbReference>
<evidence type="ECO:0008006" key="8">
    <source>
        <dbReference type="Google" id="ProtNLM"/>
    </source>
</evidence>
<proteinExistence type="predicted"/>
<feature type="compositionally biased region" description="Polar residues" evidence="3">
    <location>
        <begin position="827"/>
        <end position="861"/>
    </location>
</feature>
<dbReference type="InterPro" id="IPR057670">
    <property type="entry name" value="SH3_retrovirus"/>
</dbReference>
<dbReference type="GO" id="GO:0015074">
    <property type="term" value="P:DNA integration"/>
    <property type="evidence" value="ECO:0007669"/>
    <property type="project" value="InterPro"/>
</dbReference>
<dbReference type="Pfam" id="PF14223">
    <property type="entry name" value="Retrotran_gag_2"/>
    <property type="match status" value="1"/>
</dbReference>
<evidence type="ECO:0000313" key="6">
    <source>
        <dbReference type="EMBL" id="KAD4584327.1"/>
    </source>
</evidence>
<dbReference type="InterPro" id="IPR001584">
    <property type="entry name" value="Integrase_cat-core"/>
</dbReference>
<feature type="compositionally biased region" description="Basic and acidic residues" evidence="3">
    <location>
        <begin position="817"/>
        <end position="826"/>
    </location>
</feature>
<keyword evidence="2" id="KW-0863">Zinc-finger</keyword>
<keyword evidence="2" id="KW-0862">Zinc</keyword>
<dbReference type="InterPro" id="IPR039537">
    <property type="entry name" value="Retrotran_Ty1/copia-like"/>
</dbReference>
<evidence type="ECO:0000313" key="7">
    <source>
        <dbReference type="Proteomes" id="UP000326396"/>
    </source>
</evidence>
<evidence type="ECO:0000259" key="5">
    <source>
        <dbReference type="PROSITE" id="PS50994"/>
    </source>
</evidence>
<gene>
    <name evidence="6" type="ORF">E3N88_21928</name>
</gene>
<dbReference type="PANTHER" id="PTHR42648:SF25">
    <property type="entry name" value="RNA-DIRECTED DNA POLYMERASE"/>
    <property type="match status" value="1"/>
</dbReference>
<sequence length="952" mass="106772">MLNNSNYTVWAIRIKAVFRYHGLLEAVEPKPGEQVNEKKNAAAVALLYQALPESQIMQVAQYELAKDIWVAIKTRHVGADRVKEARLQTLNTEFESVKMKDTDSIDDVAARLQGLASQYSAYGSLLEEKRLVRKFLNMMPKRFINIVASIEQMVDLDTISFEEIVGRLKAFEDRVKSIEGEPDNTGKLMFNKLSSTSKGEPSGLRGKSNGQTSSRGRGRGRGGARVQQDRLKTVVGRNQGNEKSGGKKDKSQVQCFRCDKLGHYASVCPDRMGRRQEVNYAEATDHQEPDILMKIEQVFLNEEKISLKNYESEPKDSGVWYLDNGASNHMTGVKSYFTKLDEKIMGQVRFGDGSQVEIKGRGSISVACDDGKTRLISNVYYIPCLTSNILSMGQATENGCKFLLKDDFLLMFDKDEKLILKVFKSKNRLYKVELRIGGPLSLLAKTEDTDRLWHSRLGHLNFEAMKTMTTQTMVHGVPKITYLSNPCEICLAGKQARGPFPKHTSFRAIKPLKLIHGDLCGPISPITPAGKKYLFLLVDDFSRFMWGFLLSTKDEAFGAFKVFHDRIEREYGHKIGTLRTDRGGEFMSREFLAYCDTKGITRHFTAPYTPQQNGVVERRNRTVIEMVRSMLKENNVPRSFWGEASRHAIFILNRVPTKAVCHMTPYEALKGSKPNLEHLRVFGCVGYVKTPVTTQLKKLDDRSTPMVYLGSEPGSKAYRMFDPINNQVNVSRDVYFNEKQGWNWAKNEINGTPFKQIGSSQEYGVGSTSGHNDFGEINGAQTSQLDVSIEGPGGSSSNSSQLFDSPAVRSGQSPTQSEDHGSDSHMRNQNSAQSGQFPAQTAAQRAENGAQNNSGNGILQNPTPRRTTRETRLPAKYNDYILEGQIQYGEDVNSNNELFLSQDGESENYAGRLLSLEGLDTLETFSDSMPFSISIDFWWDPAVGQLLFRIDS</sequence>
<keyword evidence="1" id="KW-0378">Hydrolase</keyword>
<dbReference type="Gene3D" id="4.10.60.10">
    <property type="entry name" value="Zinc finger, CCHC-type"/>
    <property type="match status" value="1"/>
</dbReference>
<accession>A0A5N6NAJ6</accession>
<dbReference type="Pfam" id="PF13976">
    <property type="entry name" value="gag_pre-integrs"/>
    <property type="match status" value="1"/>
</dbReference>
<dbReference type="InterPro" id="IPR025724">
    <property type="entry name" value="GAG-pre-integrase_dom"/>
</dbReference>
<evidence type="ECO:0000256" key="1">
    <source>
        <dbReference type="ARBA" id="ARBA00022670"/>
    </source>
</evidence>
<dbReference type="Pfam" id="PF00665">
    <property type="entry name" value="rve"/>
    <property type="match status" value="1"/>
</dbReference>
<dbReference type="GO" id="GO:0008270">
    <property type="term" value="F:zinc ion binding"/>
    <property type="evidence" value="ECO:0007669"/>
    <property type="project" value="UniProtKB-KW"/>
</dbReference>
<keyword evidence="1" id="KW-0645">Protease</keyword>
<protein>
    <recommendedName>
        <fullName evidence="8">Integrase catalytic domain-containing protein</fullName>
    </recommendedName>
</protein>
<feature type="domain" description="CCHC-type" evidence="4">
    <location>
        <begin position="255"/>
        <end position="270"/>
    </location>
</feature>
<keyword evidence="2" id="KW-0479">Metal-binding</keyword>
<reference evidence="6 7" key="1">
    <citation type="submission" date="2019-05" db="EMBL/GenBank/DDBJ databases">
        <title>Mikania micrantha, genome provides insights into the molecular mechanism of rapid growth.</title>
        <authorList>
            <person name="Liu B."/>
        </authorList>
    </citation>
    <scope>NUCLEOTIDE SEQUENCE [LARGE SCALE GENOMIC DNA]</scope>
    <source>
        <strain evidence="6">NLD-2019</strain>
        <tissue evidence="6">Leaf</tissue>
    </source>
</reference>
<evidence type="ECO:0000256" key="3">
    <source>
        <dbReference type="SAM" id="MobiDB-lite"/>
    </source>
</evidence>
<dbReference type="OrthoDB" id="7691805at2759"/>
<dbReference type="GO" id="GO:0008233">
    <property type="term" value="F:peptidase activity"/>
    <property type="evidence" value="ECO:0007669"/>
    <property type="project" value="UniProtKB-KW"/>
</dbReference>
<organism evidence="6 7">
    <name type="scientific">Mikania micrantha</name>
    <name type="common">bitter vine</name>
    <dbReference type="NCBI Taxonomy" id="192012"/>
    <lineage>
        <taxon>Eukaryota</taxon>
        <taxon>Viridiplantae</taxon>
        <taxon>Streptophyta</taxon>
        <taxon>Embryophyta</taxon>
        <taxon>Tracheophyta</taxon>
        <taxon>Spermatophyta</taxon>
        <taxon>Magnoliopsida</taxon>
        <taxon>eudicotyledons</taxon>
        <taxon>Gunneridae</taxon>
        <taxon>Pentapetalae</taxon>
        <taxon>asterids</taxon>
        <taxon>campanulids</taxon>
        <taxon>Asterales</taxon>
        <taxon>Asteraceae</taxon>
        <taxon>Asteroideae</taxon>
        <taxon>Heliantheae alliance</taxon>
        <taxon>Eupatorieae</taxon>
        <taxon>Mikania</taxon>
    </lineage>
</organism>
<dbReference type="EMBL" id="SZYD01000012">
    <property type="protein sequence ID" value="KAD4584327.1"/>
    <property type="molecule type" value="Genomic_DNA"/>
</dbReference>
<dbReference type="SUPFAM" id="SSF53098">
    <property type="entry name" value="Ribonuclease H-like"/>
    <property type="match status" value="1"/>
</dbReference>
<feature type="region of interest" description="Disordered" evidence="3">
    <location>
        <begin position="786"/>
        <end position="872"/>
    </location>
</feature>
<dbReference type="InterPro" id="IPR001878">
    <property type="entry name" value="Znf_CCHC"/>
</dbReference>
<dbReference type="InterPro" id="IPR012337">
    <property type="entry name" value="RNaseH-like_sf"/>
</dbReference>
<evidence type="ECO:0000256" key="2">
    <source>
        <dbReference type="PROSITE-ProRule" id="PRU00047"/>
    </source>
</evidence>
<feature type="region of interest" description="Disordered" evidence="3">
    <location>
        <begin position="182"/>
        <end position="249"/>
    </location>
</feature>
<dbReference type="GO" id="GO:0003676">
    <property type="term" value="F:nucleic acid binding"/>
    <property type="evidence" value="ECO:0007669"/>
    <property type="project" value="InterPro"/>
</dbReference>
<dbReference type="InterPro" id="IPR054722">
    <property type="entry name" value="PolX-like_BBD"/>
</dbReference>
<dbReference type="InterPro" id="IPR036875">
    <property type="entry name" value="Znf_CCHC_sf"/>
</dbReference>
<dbReference type="Proteomes" id="UP000326396">
    <property type="component" value="Linkage Group LG2"/>
</dbReference>
<dbReference type="PANTHER" id="PTHR42648">
    <property type="entry name" value="TRANSPOSASE, PUTATIVE-RELATED"/>
    <property type="match status" value="1"/>
</dbReference>
<keyword evidence="7" id="KW-1185">Reference proteome</keyword>